<evidence type="ECO:0000259" key="6">
    <source>
        <dbReference type="Pfam" id="PF01048"/>
    </source>
</evidence>
<dbReference type="OrthoDB" id="9792278at2"/>
<dbReference type="RefSeq" id="WP_148451682.1">
    <property type="nucleotide sequence ID" value="NZ_VSDO01000002.1"/>
</dbReference>
<gene>
    <name evidence="7" type="ORF">FRY98_10435</name>
</gene>
<dbReference type="PANTHER" id="PTHR46832:SF1">
    <property type="entry name" value="5'-METHYLTHIOADENOSINE_S-ADENOSYLHOMOCYSTEINE NUCLEOSIDASE"/>
    <property type="match status" value="1"/>
</dbReference>
<dbReference type="Proteomes" id="UP000325218">
    <property type="component" value="Unassembled WGS sequence"/>
</dbReference>
<dbReference type="SUPFAM" id="SSF53167">
    <property type="entry name" value="Purine and uridine phosphorylases"/>
    <property type="match status" value="1"/>
</dbReference>
<dbReference type="Pfam" id="PF01048">
    <property type="entry name" value="PNP_UDP_1"/>
    <property type="match status" value="1"/>
</dbReference>
<feature type="domain" description="Nucleoside phosphorylase" evidence="6">
    <location>
        <begin position="4"/>
        <end position="231"/>
    </location>
</feature>
<dbReference type="Gene3D" id="3.40.50.1580">
    <property type="entry name" value="Nucleoside phosphorylase domain"/>
    <property type="match status" value="1"/>
</dbReference>
<comment type="pathway">
    <text evidence="1">Amino-acid biosynthesis; L-methionine biosynthesis via salvage pathway; S-methyl-5-thio-alpha-D-ribose 1-phosphate from S-methyl-5'-thioadenosine (hydrolase route): step 1/2.</text>
</comment>
<dbReference type="PANTHER" id="PTHR46832">
    <property type="entry name" value="5'-METHYLTHIOADENOSINE/S-ADENOSYLHOMOCYSTEINE NUCLEOSIDASE"/>
    <property type="match status" value="1"/>
</dbReference>
<dbReference type="CDD" id="cd09008">
    <property type="entry name" value="MTAN"/>
    <property type="match status" value="1"/>
</dbReference>
<dbReference type="NCBIfam" id="TIGR01704">
    <property type="entry name" value="MTA_SAH-Nsdase"/>
    <property type="match status" value="1"/>
</dbReference>
<dbReference type="InterPro" id="IPR035994">
    <property type="entry name" value="Nucleoside_phosphorylase_sf"/>
</dbReference>
<name>A0A5D0CTA0_9BACL</name>
<protein>
    <recommendedName>
        <fullName evidence="2">adenosylhomocysteine nucleosidase</fullName>
        <ecNumber evidence="2">3.2.2.9</ecNumber>
    </recommendedName>
</protein>
<evidence type="ECO:0000256" key="1">
    <source>
        <dbReference type="ARBA" id="ARBA00004945"/>
    </source>
</evidence>
<evidence type="ECO:0000256" key="2">
    <source>
        <dbReference type="ARBA" id="ARBA00011974"/>
    </source>
</evidence>
<dbReference type="InterPro" id="IPR000845">
    <property type="entry name" value="Nucleoside_phosphorylase_d"/>
</dbReference>
<evidence type="ECO:0000256" key="3">
    <source>
        <dbReference type="ARBA" id="ARBA00022605"/>
    </source>
</evidence>
<dbReference type="EC" id="3.2.2.9" evidence="2"/>
<accession>A0A5D0CTA0</accession>
<dbReference type="GO" id="GO:0008782">
    <property type="term" value="F:adenosylhomocysteine nucleosidase activity"/>
    <property type="evidence" value="ECO:0007669"/>
    <property type="project" value="UniProtKB-EC"/>
</dbReference>
<organism evidence="7 8">
    <name type="scientific">Paenibacillus faecis</name>
    <dbReference type="NCBI Taxonomy" id="862114"/>
    <lineage>
        <taxon>Bacteria</taxon>
        <taxon>Bacillati</taxon>
        <taxon>Bacillota</taxon>
        <taxon>Bacilli</taxon>
        <taxon>Bacillales</taxon>
        <taxon>Paenibacillaceae</taxon>
        <taxon>Paenibacillus</taxon>
    </lineage>
</organism>
<evidence type="ECO:0000256" key="4">
    <source>
        <dbReference type="ARBA" id="ARBA00022801"/>
    </source>
</evidence>
<sequence>MLKTIGIIGAMDEELALLLDGMEDKEPVAQAGLSFVKGKFHGKDVVVCKSGVGKVNAAITTQVLVDRFDVGMIWFTGVAGALHPSLDIGDIVISSSCQQHDMDCSPIGFPRGITPFQEVSDFPADPRLIKLAEEACARVCRENGYRVGRILSGDQFIADPEVVRFLYEHMDGACVEMEGGAIGQVCHMNAVPYVMLRSMSDKADGTADVNFAEFTVIASKRSFEIIEDMIRHVDALN</sequence>
<comment type="caution">
    <text evidence="7">The sequence shown here is derived from an EMBL/GenBank/DDBJ whole genome shotgun (WGS) entry which is preliminary data.</text>
</comment>
<dbReference type="UniPathway" id="UPA00904">
    <property type="reaction ID" value="UER00871"/>
</dbReference>
<evidence type="ECO:0000313" key="7">
    <source>
        <dbReference type="EMBL" id="TYA13083.1"/>
    </source>
</evidence>
<dbReference type="GO" id="GO:0019284">
    <property type="term" value="P:L-methionine salvage from S-adenosylmethionine"/>
    <property type="evidence" value="ECO:0007669"/>
    <property type="project" value="TreeGrafter"/>
</dbReference>
<dbReference type="InterPro" id="IPR010049">
    <property type="entry name" value="MTA_SAH_Nsdase"/>
</dbReference>
<dbReference type="AlphaFoldDB" id="A0A5D0CTA0"/>
<dbReference type="NCBIfam" id="NF004079">
    <property type="entry name" value="PRK05584.1"/>
    <property type="match status" value="1"/>
</dbReference>
<evidence type="ECO:0000256" key="5">
    <source>
        <dbReference type="ARBA" id="ARBA00023167"/>
    </source>
</evidence>
<proteinExistence type="predicted"/>
<keyword evidence="3" id="KW-0028">Amino-acid biosynthesis</keyword>
<keyword evidence="4 7" id="KW-0378">Hydrolase</keyword>
<dbReference type="GO" id="GO:0008930">
    <property type="term" value="F:methylthioadenosine nucleosidase activity"/>
    <property type="evidence" value="ECO:0007669"/>
    <property type="project" value="InterPro"/>
</dbReference>
<dbReference type="GO" id="GO:0009164">
    <property type="term" value="P:nucleoside catabolic process"/>
    <property type="evidence" value="ECO:0007669"/>
    <property type="project" value="InterPro"/>
</dbReference>
<reference evidence="7 8" key="1">
    <citation type="submission" date="2019-08" db="EMBL/GenBank/DDBJ databases">
        <title>Genome sequencing of Paenibacillus faecis DSM 23593(T).</title>
        <authorList>
            <person name="Kook J.-K."/>
            <person name="Park S.-N."/>
            <person name="Lim Y.K."/>
        </authorList>
    </citation>
    <scope>NUCLEOTIDE SEQUENCE [LARGE SCALE GENOMIC DNA]</scope>
    <source>
        <strain evidence="7 8">DSM 23593</strain>
    </source>
</reference>
<dbReference type="EMBL" id="VSDO01000002">
    <property type="protein sequence ID" value="TYA13083.1"/>
    <property type="molecule type" value="Genomic_DNA"/>
</dbReference>
<evidence type="ECO:0000313" key="8">
    <source>
        <dbReference type="Proteomes" id="UP000325218"/>
    </source>
</evidence>
<keyword evidence="5" id="KW-0486">Methionine biosynthesis</keyword>
<keyword evidence="8" id="KW-1185">Reference proteome</keyword>
<keyword evidence="7" id="KW-0326">Glycosidase</keyword>
<dbReference type="GO" id="GO:0019509">
    <property type="term" value="P:L-methionine salvage from methylthioadenosine"/>
    <property type="evidence" value="ECO:0007669"/>
    <property type="project" value="UniProtKB-UniPathway"/>
</dbReference>
<dbReference type="GO" id="GO:0005829">
    <property type="term" value="C:cytosol"/>
    <property type="evidence" value="ECO:0007669"/>
    <property type="project" value="TreeGrafter"/>
</dbReference>